<dbReference type="Proteomes" id="UP000279236">
    <property type="component" value="Unassembled WGS sequence"/>
</dbReference>
<name>A0A427XEA2_9TREE</name>
<evidence type="ECO:0000256" key="3">
    <source>
        <dbReference type="ARBA" id="ARBA00022989"/>
    </source>
</evidence>
<gene>
    <name evidence="5" type="ORF">EHS24_003485</name>
</gene>
<dbReference type="Gene3D" id="1.20.120.550">
    <property type="entry name" value="Membrane associated eicosanoid/glutathione metabolism-like domain"/>
    <property type="match status" value="1"/>
</dbReference>
<evidence type="ECO:0000256" key="2">
    <source>
        <dbReference type="ARBA" id="ARBA00022692"/>
    </source>
</evidence>
<dbReference type="PANTHER" id="PTHR35371:SF1">
    <property type="entry name" value="BLR7753 PROTEIN"/>
    <property type="match status" value="1"/>
</dbReference>
<dbReference type="AlphaFoldDB" id="A0A427XEA2"/>
<dbReference type="GeneID" id="39588028"/>
<dbReference type="EMBL" id="RSCE01000017">
    <property type="protein sequence ID" value="RSH77185.1"/>
    <property type="molecule type" value="Genomic_DNA"/>
</dbReference>
<comment type="caution">
    <text evidence="5">The sequence shown here is derived from an EMBL/GenBank/DDBJ whole genome shotgun (WGS) entry which is preliminary data.</text>
</comment>
<keyword evidence="2" id="KW-0812">Transmembrane</keyword>
<dbReference type="SUPFAM" id="SSF161084">
    <property type="entry name" value="MAPEG domain-like"/>
    <property type="match status" value="1"/>
</dbReference>
<proteinExistence type="predicted"/>
<evidence type="ECO:0008006" key="7">
    <source>
        <dbReference type="Google" id="ProtNLM"/>
    </source>
</evidence>
<dbReference type="RefSeq" id="XP_028472332.1">
    <property type="nucleotide sequence ID" value="XM_028619158.1"/>
</dbReference>
<keyword evidence="3" id="KW-1133">Transmembrane helix</keyword>
<protein>
    <recommendedName>
        <fullName evidence="7">Membrane-associated, eicosanoid/glutathione metabolism (MAPEG) protein</fullName>
    </recommendedName>
</protein>
<reference evidence="5 6" key="1">
    <citation type="submission" date="2018-11" db="EMBL/GenBank/DDBJ databases">
        <title>Genome sequence of Apiotrichum porosum DSM 27194.</title>
        <authorList>
            <person name="Aliyu H."/>
            <person name="Gorte O."/>
            <person name="Ochsenreither K."/>
        </authorList>
    </citation>
    <scope>NUCLEOTIDE SEQUENCE [LARGE SCALE GENOMIC DNA]</scope>
    <source>
        <strain evidence="5 6">DSM 27194</strain>
    </source>
</reference>
<dbReference type="InterPro" id="IPR023352">
    <property type="entry name" value="MAPEG-like_dom_sf"/>
</dbReference>
<organism evidence="5 6">
    <name type="scientific">Apiotrichum porosum</name>
    <dbReference type="NCBI Taxonomy" id="105984"/>
    <lineage>
        <taxon>Eukaryota</taxon>
        <taxon>Fungi</taxon>
        <taxon>Dikarya</taxon>
        <taxon>Basidiomycota</taxon>
        <taxon>Agaricomycotina</taxon>
        <taxon>Tremellomycetes</taxon>
        <taxon>Trichosporonales</taxon>
        <taxon>Trichosporonaceae</taxon>
        <taxon>Apiotrichum</taxon>
    </lineage>
</organism>
<keyword evidence="6" id="KW-1185">Reference proteome</keyword>
<dbReference type="PANTHER" id="PTHR35371">
    <property type="entry name" value="INNER MEMBRANE PROTEIN"/>
    <property type="match status" value="1"/>
</dbReference>
<accession>A0A427XEA2</accession>
<evidence type="ECO:0000313" key="5">
    <source>
        <dbReference type="EMBL" id="RSH77185.1"/>
    </source>
</evidence>
<dbReference type="Pfam" id="PF01124">
    <property type="entry name" value="MAPEG"/>
    <property type="match status" value="1"/>
</dbReference>
<evidence type="ECO:0000256" key="1">
    <source>
        <dbReference type="ARBA" id="ARBA00004370"/>
    </source>
</evidence>
<dbReference type="OrthoDB" id="2122304at2759"/>
<evidence type="ECO:0000313" key="6">
    <source>
        <dbReference type="Proteomes" id="UP000279236"/>
    </source>
</evidence>
<dbReference type="InterPro" id="IPR001129">
    <property type="entry name" value="Membr-assoc_MAPEG"/>
</dbReference>
<evidence type="ECO:0000256" key="4">
    <source>
        <dbReference type="ARBA" id="ARBA00023136"/>
    </source>
</evidence>
<sequence length="158" mass="17121">MVAFSLTNLISNPGYNASYPLLIVAWGQSIAASPRGAMLQLGFRDNAQPRELLAKIEASGKLKPATIEKLKRRLAAHQNCLEGLPMLVAAVVAGNSAGLDAAYMNKMVLAYVLSRFVFVHMYIKATTQRASLVRSLAWWAGNACWIMTLIKAGSKLNA</sequence>
<keyword evidence="4" id="KW-0472">Membrane</keyword>
<comment type="subcellular location">
    <subcellularLocation>
        <location evidence="1">Membrane</location>
    </subcellularLocation>
</comment>
<dbReference type="GO" id="GO:0016020">
    <property type="term" value="C:membrane"/>
    <property type="evidence" value="ECO:0007669"/>
    <property type="project" value="UniProtKB-SubCell"/>
</dbReference>